<dbReference type="AlphaFoldDB" id="A0A3P3W9Z1"/>
<dbReference type="EMBL" id="RQVQ01000010">
    <property type="protein sequence ID" value="RRJ91534.1"/>
    <property type="molecule type" value="Genomic_DNA"/>
</dbReference>
<comment type="caution">
    <text evidence="2">The sequence shown here is derived from an EMBL/GenBank/DDBJ whole genome shotgun (WGS) entry which is preliminary data.</text>
</comment>
<sequence>MGNETSKISQEQIDGNIVNSVSGPSVNQTDPKNPTIPEIPSVVDVANKANKNGSNTEGGAWFIDSLMSDLLARNNRILRVLTSRDTIEYGNEDLIRHLFVLNEDANNLMIRLKNGDVGYIWNTLNLNPSDFLSKEGGTVEGVLNYQADFSGNYNDRSLVDKAYVDSKSGKETVIIGDDTSTYFEIPHQLNSIDVLIRVTRLSDGITVHCASKPTDENTIVISLKEPPQKDDYQVDIFKIL</sequence>
<protein>
    <submittedName>
        <fullName evidence="2">Uncharacterized protein</fullName>
    </submittedName>
</protein>
<reference evidence="2 3" key="1">
    <citation type="submission" date="2018-11" db="EMBL/GenBank/DDBJ databases">
        <title>Flavobacterium sp. nov., YIM 102701-2 draft genome.</title>
        <authorList>
            <person name="Li G."/>
            <person name="Jiang Y."/>
        </authorList>
    </citation>
    <scope>NUCLEOTIDE SEQUENCE [LARGE SCALE GENOMIC DNA]</scope>
    <source>
        <strain evidence="2 3">YIM 102701-2</strain>
    </source>
</reference>
<feature type="region of interest" description="Disordered" evidence="1">
    <location>
        <begin position="1"/>
        <end position="39"/>
    </location>
</feature>
<evidence type="ECO:0000313" key="3">
    <source>
        <dbReference type="Proteomes" id="UP000275719"/>
    </source>
</evidence>
<feature type="compositionally biased region" description="Polar residues" evidence="1">
    <location>
        <begin position="1"/>
        <end position="32"/>
    </location>
</feature>
<evidence type="ECO:0000313" key="2">
    <source>
        <dbReference type="EMBL" id="RRJ91534.1"/>
    </source>
</evidence>
<name>A0A3P3W9Z1_9FLAO</name>
<dbReference type="Proteomes" id="UP000275719">
    <property type="component" value="Unassembled WGS sequence"/>
</dbReference>
<organism evidence="2 3">
    <name type="scientific">Paenimyroides tangerinum</name>
    <dbReference type="NCBI Taxonomy" id="2488728"/>
    <lineage>
        <taxon>Bacteria</taxon>
        <taxon>Pseudomonadati</taxon>
        <taxon>Bacteroidota</taxon>
        <taxon>Flavobacteriia</taxon>
        <taxon>Flavobacteriales</taxon>
        <taxon>Flavobacteriaceae</taxon>
        <taxon>Paenimyroides</taxon>
    </lineage>
</organism>
<proteinExistence type="predicted"/>
<dbReference type="RefSeq" id="WP_125018440.1">
    <property type="nucleotide sequence ID" value="NZ_RQVQ01000010.1"/>
</dbReference>
<keyword evidence="3" id="KW-1185">Reference proteome</keyword>
<gene>
    <name evidence="2" type="ORF">EG240_05880</name>
</gene>
<evidence type="ECO:0000256" key="1">
    <source>
        <dbReference type="SAM" id="MobiDB-lite"/>
    </source>
</evidence>
<accession>A0A3P3W9Z1</accession>